<keyword evidence="4" id="KW-1185">Reference proteome</keyword>
<evidence type="ECO:0000313" key="3">
    <source>
        <dbReference type="EMBL" id="OAQ22791.1"/>
    </source>
</evidence>
<dbReference type="EMBL" id="KV442378">
    <property type="protein sequence ID" value="OAQ21961.1"/>
    <property type="molecule type" value="Genomic_DNA"/>
</dbReference>
<protein>
    <submittedName>
        <fullName evidence="3">Uncharacterized protein</fullName>
    </submittedName>
</protein>
<accession>A0A197JE64</accession>
<name>A0A197JE64_9FUNG</name>
<dbReference type="Proteomes" id="UP000078512">
    <property type="component" value="Unassembled WGS sequence"/>
</dbReference>
<reference evidence="3 4" key="1">
    <citation type="submission" date="2016-05" db="EMBL/GenBank/DDBJ databases">
        <title>Genome sequencing reveals origins of a unique bacterial endosymbiosis in the earliest lineages of terrestrial Fungi.</title>
        <authorList>
            <consortium name="DOE Joint Genome Institute"/>
            <person name="Uehling J."/>
            <person name="Gryganskyi A."/>
            <person name="Hameed K."/>
            <person name="Tschaplinski T."/>
            <person name="Misztal P."/>
            <person name="Wu S."/>
            <person name="Desiro A."/>
            <person name="Vande Pol N."/>
            <person name="Du Z.-Y."/>
            <person name="Zienkiewicz A."/>
            <person name="Zienkiewicz K."/>
            <person name="Morin E."/>
            <person name="Tisserant E."/>
            <person name="Splivallo R."/>
            <person name="Hainaut M."/>
            <person name="Henrissat B."/>
            <person name="Ohm R."/>
            <person name="Kuo A."/>
            <person name="Yan J."/>
            <person name="Lipzen A."/>
            <person name="Nolan M."/>
            <person name="Labutti K."/>
            <person name="Barry K."/>
            <person name="Goldstein A."/>
            <person name="Labbe J."/>
            <person name="Schadt C."/>
            <person name="Tuskan G."/>
            <person name="Grigoriev I."/>
            <person name="Martin F."/>
            <person name="Vilgalys R."/>
            <person name="Bonito G."/>
        </authorList>
    </citation>
    <scope>NUCLEOTIDE SEQUENCE [LARGE SCALE GENOMIC DNA]</scope>
    <source>
        <strain evidence="3 4">AG-77</strain>
    </source>
</reference>
<sequence length="82" mass="8978">MHSVCNALLDSNTGSPPPQPGNVFWSYVDTLSTLSIYPTGSSTWSTRQHIAQKQEPSKSGVGIAYIEDIPKLHKVVRIVIVK</sequence>
<dbReference type="AlphaFoldDB" id="A0A197JE64"/>
<feature type="region of interest" description="Disordered" evidence="1">
    <location>
        <begin position="1"/>
        <end position="20"/>
    </location>
</feature>
<dbReference type="EMBL" id="KV442142">
    <property type="protein sequence ID" value="OAQ22791.1"/>
    <property type="molecule type" value="Genomic_DNA"/>
</dbReference>
<proteinExistence type="predicted"/>
<gene>
    <name evidence="2" type="ORF">K457DRAFT_1882923</name>
    <name evidence="3" type="ORF">K457DRAFT_26579</name>
</gene>
<evidence type="ECO:0000256" key="1">
    <source>
        <dbReference type="SAM" id="MobiDB-lite"/>
    </source>
</evidence>
<evidence type="ECO:0000313" key="2">
    <source>
        <dbReference type="EMBL" id="OAQ21961.1"/>
    </source>
</evidence>
<evidence type="ECO:0000313" key="4">
    <source>
        <dbReference type="Proteomes" id="UP000078512"/>
    </source>
</evidence>
<organism evidence="3 4">
    <name type="scientific">Linnemannia elongata AG-77</name>
    <dbReference type="NCBI Taxonomy" id="1314771"/>
    <lineage>
        <taxon>Eukaryota</taxon>
        <taxon>Fungi</taxon>
        <taxon>Fungi incertae sedis</taxon>
        <taxon>Mucoromycota</taxon>
        <taxon>Mortierellomycotina</taxon>
        <taxon>Mortierellomycetes</taxon>
        <taxon>Mortierellales</taxon>
        <taxon>Mortierellaceae</taxon>
        <taxon>Linnemannia</taxon>
    </lineage>
</organism>